<feature type="domain" description="Flagellar basal body rod protein N-terminal" evidence="7">
    <location>
        <begin position="5"/>
        <end position="35"/>
    </location>
</feature>
<evidence type="ECO:0000256" key="4">
    <source>
        <dbReference type="ARBA" id="ARBA00038560"/>
    </source>
</evidence>
<evidence type="ECO:0000259" key="8">
    <source>
        <dbReference type="Pfam" id="PF06429"/>
    </source>
</evidence>
<comment type="subunit">
    <text evidence="4 6">The basal body constitutes a major portion of the flagellar organelle and consists of five rings (E,L,P,S, and M) mounted on a central rod. The rod consists of about 26 subunits of FlgG in the distal portion, and FlgB, FlgC and FlgF are thought to build up the proximal portion of the rod with about 6 subunits each.</text>
</comment>
<dbReference type="InterPro" id="IPR010930">
    <property type="entry name" value="Flg_bb/hook_C_dom"/>
</dbReference>
<proteinExistence type="inferred from homology"/>
<protein>
    <recommendedName>
        <fullName evidence="5 6">Flagellar basal-body rod protein FlgF</fullName>
    </recommendedName>
</protein>
<evidence type="ECO:0000256" key="2">
    <source>
        <dbReference type="ARBA" id="ARBA00009677"/>
    </source>
</evidence>
<dbReference type="Proteomes" id="UP001596542">
    <property type="component" value="Unassembled WGS sequence"/>
</dbReference>
<dbReference type="RefSeq" id="WP_382271030.1">
    <property type="nucleotide sequence ID" value="NZ_JBHTBU010000001.1"/>
</dbReference>
<dbReference type="InterPro" id="IPR053967">
    <property type="entry name" value="LlgE_F_G-like_D1"/>
</dbReference>
<keyword evidence="10" id="KW-0966">Cell projection</keyword>
<evidence type="ECO:0000256" key="6">
    <source>
        <dbReference type="RuleBase" id="RU362116"/>
    </source>
</evidence>
<evidence type="ECO:0000259" key="7">
    <source>
        <dbReference type="Pfam" id="PF00460"/>
    </source>
</evidence>
<dbReference type="NCBIfam" id="NF009280">
    <property type="entry name" value="PRK12640.1"/>
    <property type="match status" value="1"/>
</dbReference>
<dbReference type="InterPro" id="IPR001444">
    <property type="entry name" value="Flag_bb_rod_N"/>
</dbReference>
<name>A0ABW2I9M5_9BURK</name>
<keyword evidence="11" id="KW-1185">Reference proteome</keyword>
<feature type="domain" description="Flagellar basal-body/hook protein C-terminal" evidence="8">
    <location>
        <begin position="198"/>
        <end position="241"/>
    </location>
</feature>
<gene>
    <name evidence="10" type="primary">flgF</name>
    <name evidence="10" type="ORF">ACFQPC_06845</name>
</gene>
<accession>A0ABW2I9M5</accession>
<evidence type="ECO:0000256" key="5">
    <source>
        <dbReference type="ARBA" id="ARBA00040228"/>
    </source>
</evidence>
<reference evidence="11" key="1">
    <citation type="journal article" date="2019" name="Int. J. Syst. Evol. Microbiol.">
        <title>The Global Catalogue of Microorganisms (GCM) 10K type strain sequencing project: providing services to taxonomists for standard genome sequencing and annotation.</title>
        <authorList>
            <consortium name="The Broad Institute Genomics Platform"/>
            <consortium name="The Broad Institute Genome Sequencing Center for Infectious Disease"/>
            <person name="Wu L."/>
            <person name="Ma J."/>
        </authorList>
    </citation>
    <scope>NUCLEOTIDE SEQUENCE [LARGE SCALE GENOMIC DNA]</scope>
    <source>
        <strain evidence="11">KACC 12508</strain>
    </source>
</reference>
<dbReference type="Pfam" id="PF22692">
    <property type="entry name" value="LlgE_F_G_D1"/>
    <property type="match status" value="1"/>
</dbReference>
<organism evidence="10 11">
    <name type="scientific">Herminiimonas glaciei</name>
    <dbReference type="NCBI Taxonomy" id="523788"/>
    <lineage>
        <taxon>Bacteria</taxon>
        <taxon>Pseudomonadati</taxon>
        <taxon>Pseudomonadota</taxon>
        <taxon>Betaproteobacteria</taxon>
        <taxon>Burkholderiales</taxon>
        <taxon>Oxalobacteraceae</taxon>
        <taxon>Herminiimonas</taxon>
    </lineage>
</organism>
<dbReference type="InterPro" id="IPR037925">
    <property type="entry name" value="FlgE/F/G-like"/>
</dbReference>
<comment type="caution">
    <text evidence="10">The sequence shown here is derived from an EMBL/GenBank/DDBJ whole genome shotgun (WGS) entry which is preliminary data.</text>
</comment>
<keyword evidence="3 6" id="KW-0975">Bacterial flagellum</keyword>
<dbReference type="EMBL" id="JBHTBU010000001">
    <property type="protein sequence ID" value="MFC7287751.1"/>
    <property type="molecule type" value="Genomic_DNA"/>
</dbReference>
<evidence type="ECO:0000256" key="1">
    <source>
        <dbReference type="ARBA" id="ARBA00004117"/>
    </source>
</evidence>
<dbReference type="InterPro" id="IPR012836">
    <property type="entry name" value="FlgF"/>
</dbReference>
<evidence type="ECO:0000313" key="10">
    <source>
        <dbReference type="EMBL" id="MFC7287751.1"/>
    </source>
</evidence>
<dbReference type="NCBIfam" id="TIGR02490">
    <property type="entry name" value="flgF"/>
    <property type="match status" value="1"/>
</dbReference>
<comment type="similarity">
    <text evidence="2 6">Belongs to the flagella basal body rod proteins family.</text>
</comment>
<feature type="domain" description="Flagellar hook protein FlgE/F/G-like D1" evidence="9">
    <location>
        <begin position="81"/>
        <end position="145"/>
    </location>
</feature>
<dbReference type="SUPFAM" id="SSF117143">
    <property type="entry name" value="Flagellar hook protein flgE"/>
    <property type="match status" value="1"/>
</dbReference>
<dbReference type="PANTHER" id="PTHR30435:SF18">
    <property type="entry name" value="FLAGELLAR BASAL-BODY ROD PROTEIN FLGF"/>
    <property type="match status" value="1"/>
</dbReference>
<dbReference type="Pfam" id="PF06429">
    <property type="entry name" value="Flg_bbr_C"/>
    <property type="match status" value="1"/>
</dbReference>
<dbReference type="InterPro" id="IPR020013">
    <property type="entry name" value="Flagellar_FlgE/F/G"/>
</dbReference>
<keyword evidence="10" id="KW-0282">Flagellum</keyword>
<dbReference type="PANTHER" id="PTHR30435">
    <property type="entry name" value="FLAGELLAR PROTEIN"/>
    <property type="match status" value="1"/>
</dbReference>
<dbReference type="NCBIfam" id="TIGR03506">
    <property type="entry name" value="FlgEFG_subfam"/>
    <property type="match status" value="1"/>
</dbReference>
<keyword evidence="10" id="KW-0969">Cilium</keyword>
<sequence>MDRLIYTAMSGAKQILEQQSTTAHNLANVSTTGFRAQMDTFRAVPVVSNGLPTRTFVVDSTIGTDFRAGPIQQTGRTLDLAVQGPGWLAVERADGTEGYTRSGSLKINENGVLQTEGGLNVLADGGPITIPPNVKISFAKDGTISSVDSGNIPGATIEIARLKLVNPDVGNLERSSDGIFVTKDRLPADVDANVGVISGAIEGSNVNVVDAMVNMISLARQFELNMKMLKDADSNAAKADQFLALS</sequence>
<dbReference type="Pfam" id="PF00460">
    <property type="entry name" value="Flg_bb_rod"/>
    <property type="match status" value="1"/>
</dbReference>
<evidence type="ECO:0000259" key="9">
    <source>
        <dbReference type="Pfam" id="PF22692"/>
    </source>
</evidence>
<evidence type="ECO:0000256" key="3">
    <source>
        <dbReference type="ARBA" id="ARBA00023143"/>
    </source>
</evidence>
<comment type="subcellular location">
    <subcellularLocation>
        <location evidence="1 6">Bacterial flagellum basal body</location>
    </subcellularLocation>
</comment>
<evidence type="ECO:0000313" key="11">
    <source>
        <dbReference type="Proteomes" id="UP001596542"/>
    </source>
</evidence>